<sequence length="77" mass="8807">MKKRSVSIHGHPTSVALEPEFWAEIDRAATERNSSVSRLIRTLDDERLETRPDQGLASYIRVWVLNRARADTPDQSC</sequence>
<dbReference type="RefSeq" id="WP_284369871.1">
    <property type="nucleotide sequence ID" value="NZ_BSNJ01000002.1"/>
</dbReference>
<dbReference type="Gene3D" id="1.10.3990.20">
    <property type="entry name" value="protein bp1543"/>
    <property type="match status" value="1"/>
</dbReference>
<protein>
    <recommendedName>
        <fullName evidence="1">Ribbon-helix-helix domain-containing protein</fullName>
    </recommendedName>
</protein>
<dbReference type="InterPro" id="IPR038268">
    <property type="entry name" value="RHH_sf"/>
</dbReference>
<dbReference type="Pfam" id="PF13467">
    <property type="entry name" value="RHH_4"/>
    <property type="match status" value="1"/>
</dbReference>
<proteinExistence type="predicted"/>
<comment type="caution">
    <text evidence="2">The sequence shown here is derived from an EMBL/GenBank/DDBJ whole genome shotgun (WGS) entry which is preliminary data.</text>
</comment>
<organism evidence="2 3">
    <name type="scientific">Algimonas porphyrae</name>
    <dbReference type="NCBI Taxonomy" id="1128113"/>
    <lineage>
        <taxon>Bacteria</taxon>
        <taxon>Pseudomonadati</taxon>
        <taxon>Pseudomonadota</taxon>
        <taxon>Alphaproteobacteria</taxon>
        <taxon>Maricaulales</taxon>
        <taxon>Robiginitomaculaceae</taxon>
        <taxon>Algimonas</taxon>
    </lineage>
</organism>
<evidence type="ECO:0000313" key="3">
    <source>
        <dbReference type="Proteomes" id="UP001161390"/>
    </source>
</evidence>
<evidence type="ECO:0000313" key="2">
    <source>
        <dbReference type="EMBL" id="GLQ19843.1"/>
    </source>
</evidence>
<evidence type="ECO:0000259" key="1">
    <source>
        <dbReference type="Pfam" id="PF13467"/>
    </source>
</evidence>
<gene>
    <name evidence="2" type="ORF">GCM10007854_07980</name>
</gene>
<reference evidence="2" key="2">
    <citation type="submission" date="2023-01" db="EMBL/GenBank/DDBJ databases">
        <title>Draft genome sequence of Algimonas porphyrae strain NBRC 108216.</title>
        <authorList>
            <person name="Sun Q."/>
            <person name="Mori K."/>
        </authorList>
    </citation>
    <scope>NUCLEOTIDE SEQUENCE</scope>
    <source>
        <strain evidence="2">NBRC 108216</strain>
    </source>
</reference>
<name>A0ABQ5UXG6_9PROT</name>
<dbReference type="InterPro" id="IPR027373">
    <property type="entry name" value="RHH_dom"/>
</dbReference>
<feature type="domain" description="Ribbon-helix-helix" evidence="1">
    <location>
        <begin position="2"/>
        <end position="66"/>
    </location>
</feature>
<keyword evidence="3" id="KW-1185">Reference proteome</keyword>
<dbReference type="EMBL" id="BSNJ01000002">
    <property type="protein sequence ID" value="GLQ19843.1"/>
    <property type="molecule type" value="Genomic_DNA"/>
</dbReference>
<accession>A0ABQ5UXG6</accession>
<dbReference type="Proteomes" id="UP001161390">
    <property type="component" value="Unassembled WGS sequence"/>
</dbReference>
<reference evidence="2" key="1">
    <citation type="journal article" date="2014" name="Int. J. Syst. Evol. Microbiol.">
        <title>Complete genome of a new Firmicutes species belonging to the dominant human colonic microbiota ('Ruminococcus bicirculans') reveals two chromosomes and a selective capacity to utilize plant glucans.</title>
        <authorList>
            <consortium name="NISC Comparative Sequencing Program"/>
            <person name="Wegmann U."/>
            <person name="Louis P."/>
            <person name="Goesmann A."/>
            <person name="Henrissat B."/>
            <person name="Duncan S.H."/>
            <person name="Flint H.J."/>
        </authorList>
    </citation>
    <scope>NUCLEOTIDE SEQUENCE</scope>
    <source>
        <strain evidence="2">NBRC 108216</strain>
    </source>
</reference>